<reference evidence="2" key="2">
    <citation type="journal article" date="2021" name="PeerJ">
        <title>Extensive microbial diversity within the chicken gut microbiome revealed by metagenomics and culture.</title>
        <authorList>
            <person name="Gilroy R."/>
            <person name="Ravi A."/>
            <person name="Getino M."/>
            <person name="Pursley I."/>
            <person name="Horton D.L."/>
            <person name="Alikhan N.F."/>
            <person name="Baker D."/>
            <person name="Gharbi K."/>
            <person name="Hall N."/>
            <person name="Watson M."/>
            <person name="Adriaenssens E.M."/>
            <person name="Foster-Nyarko E."/>
            <person name="Jarju S."/>
            <person name="Secka A."/>
            <person name="Antonio M."/>
            <person name="Oren A."/>
            <person name="Chaudhuri R.R."/>
            <person name="La Ragione R."/>
            <person name="Hildebrand F."/>
            <person name="Pallen M.J."/>
        </authorList>
    </citation>
    <scope>NUCLEOTIDE SEQUENCE</scope>
    <source>
        <strain evidence="2">18911</strain>
    </source>
</reference>
<evidence type="ECO:0000313" key="2">
    <source>
        <dbReference type="EMBL" id="HIU60700.1"/>
    </source>
</evidence>
<dbReference type="AlphaFoldDB" id="A0A9D1MHS8"/>
<gene>
    <name evidence="2" type="ORF">IAB05_04860</name>
</gene>
<accession>A0A9D1MHS8</accession>
<protein>
    <submittedName>
        <fullName evidence="2">Uncharacterized protein</fullName>
    </submittedName>
</protein>
<evidence type="ECO:0000256" key="1">
    <source>
        <dbReference type="SAM" id="SignalP"/>
    </source>
</evidence>
<dbReference type="EMBL" id="DVNF01000144">
    <property type="protein sequence ID" value="HIU60700.1"/>
    <property type="molecule type" value="Genomic_DNA"/>
</dbReference>
<feature type="chain" id="PRO_5039257861" evidence="1">
    <location>
        <begin position="19"/>
        <end position="284"/>
    </location>
</feature>
<evidence type="ECO:0000313" key="3">
    <source>
        <dbReference type="Proteomes" id="UP000824094"/>
    </source>
</evidence>
<keyword evidence="1" id="KW-0732">Signal</keyword>
<proteinExistence type="predicted"/>
<dbReference type="Proteomes" id="UP000824094">
    <property type="component" value="Unassembled WGS sequence"/>
</dbReference>
<comment type="caution">
    <text evidence="2">The sequence shown here is derived from an EMBL/GenBank/DDBJ whole genome shotgun (WGS) entry which is preliminary data.</text>
</comment>
<dbReference type="PROSITE" id="PS51257">
    <property type="entry name" value="PROKAR_LIPOPROTEIN"/>
    <property type="match status" value="1"/>
</dbReference>
<reference evidence="2" key="1">
    <citation type="submission" date="2020-10" db="EMBL/GenBank/DDBJ databases">
        <authorList>
            <person name="Gilroy R."/>
        </authorList>
    </citation>
    <scope>NUCLEOTIDE SEQUENCE</scope>
    <source>
        <strain evidence="2">18911</strain>
    </source>
</reference>
<name>A0A9D1MHS8_9FIRM</name>
<organism evidence="2 3">
    <name type="scientific">Candidatus Stercoripulliclostridium merdigallinarum</name>
    <dbReference type="NCBI Taxonomy" id="2840951"/>
    <lineage>
        <taxon>Bacteria</taxon>
        <taxon>Bacillati</taxon>
        <taxon>Bacillota</taxon>
        <taxon>Clostridia</taxon>
        <taxon>Eubacteriales</taxon>
        <taxon>Candidatus Stercoripulliclostridium</taxon>
    </lineage>
</organism>
<feature type="signal peptide" evidence="1">
    <location>
        <begin position="1"/>
        <end position="18"/>
    </location>
</feature>
<sequence length="284" mass="31108">MKKLIWAIVALILITIFAAGCVDDPPPVGDDQPSDNETAELPFETVTENGKTYTYLGSAYSAFVGVDLNRVLSNLYDDGMLTGQDEVYNYAGTEYLRVQVTDDTAGRSLGGMTLTEGQSCFFKKAPLKFRLINETDTEAMLIPAVIYEYRYFNLPNSGAGIGYDYDNSSLKTYLEGDFLTNTFSDAERSNIISIRLMTLSEAKSYVDVYSDDPVQFYAAAASELLVAAEPDINAGEALGNTASWWLDSAGKEGNCGVVDRFGTLTDVTVYSEQGLRPLITFKKV</sequence>